<dbReference type="Gene3D" id="3.40.630.30">
    <property type="match status" value="1"/>
</dbReference>
<gene>
    <name evidence="4" type="ORF">G6N77_06225</name>
</gene>
<evidence type="ECO:0000256" key="2">
    <source>
        <dbReference type="ARBA" id="ARBA00023315"/>
    </source>
</evidence>
<reference evidence="4 5" key="1">
    <citation type="submission" date="2020-02" db="EMBL/GenBank/DDBJ databases">
        <title>Genome sequence of the type strain DSM 27180 of Arthrobacter silviterrae.</title>
        <authorList>
            <person name="Gao J."/>
            <person name="Sun J."/>
        </authorList>
    </citation>
    <scope>NUCLEOTIDE SEQUENCE [LARGE SCALE GENOMIC DNA]</scope>
    <source>
        <strain evidence="4 5">DSM 27180</strain>
    </source>
</reference>
<proteinExistence type="predicted"/>
<sequence>MLEIRPAALSEFSLLPALEADADRAFATLDPPFPPGAPADFPPPGTAESYAGAFHIVVAGRPPVGFARLEIVDGQAHLAQLAVSPEHARQGIGRALVLAAKAWALEAGFRAMTLCTFAEVPFNGPFYASCGFAELADRALAPELRQLRREEAALGLDAMGRRVAMSAELR</sequence>
<organism evidence="4 5">
    <name type="scientific">Arthrobacter silviterrae</name>
    <dbReference type="NCBI Taxonomy" id="2026658"/>
    <lineage>
        <taxon>Bacteria</taxon>
        <taxon>Bacillati</taxon>
        <taxon>Actinomycetota</taxon>
        <taxon>Actinomycetes</taxon>
        <taxon>Micrococcales</taxon>
        <taxon>Micrococcaceae</taxon>
        <taxon>Arthrobacter</taxon>
    </lineage>
</organism>
<comment type="caution">
    <text evidence="4">The sequence shown here is derived from an EMBL/GenBank/DDBJ whole genome shotgun (WGS) entry which is preliminary data.</text>
</comment>
<dbReference type="Proteomes" id="UP000479226">
    <property type="component" value="Unassembled WGS sequence"/>
</dbReference>
<keyword evidence="1" id="KW-0808">Transferase</keyword>
<dbReference type="InterPro" id="IPR000182">
    <property type="entry name" value="GNAT_dom"/>
</dbReference>
<dbReference type="CDD" id="cd04301">
    <property type="entry name" value="NAT_SF"/>
    <property type="match status" value="1"/>
</dbReference>
<dbReference type="EMBL" id="JAAKZI010000007">
    <property type="protein sequence ID" value="NGN83056.1"/>
    <property type="molecule type" value="Genomic_DNA"/>
</dbReference>
<dbReference type="PANTHER" id="PTHR43800:SF1">
    <property type="entry name" value="PEPTIDYL-LYSINE N-ACETYLTRANSFERASE YJAB"/>
    <property type="match status" value="1"/>
</dbReference>
<dbReference type="PANTHER" id="PTHR43800">
    <property type="entry name" value="PEPTIDYL-LYSINE N-ACETYLTRANSFERASE YJAB"/>
    <property type="match status" value="1"/>
</dbReference>
<dbReference type="InterPro" id="IPR016181">
    <property type="entry name" value="Acyl_CoA_acyltransferase"/>
</dbReference>
<protein>
    <submittedName>
        <fullName evidence="4">GNAT family N-acetyltransferase</fullName>
    </submittedName>
</protein>
<dbReference type="PROSITE" id="PS51186">
    <property type="entry name" value="GNAT"/>
    <property type="match status" value="1"/>
</dbReference>
<dbReference type="RefSeq" id="WP_165181155.1">
    <property type="nucleotide sequence ID" value="NZ_JAAKZI010000007.1"/>
</dbReference>
<keyword evidence="2" id="KW-0012">Acyltransferase</keyword>
<evidence type="ECO:0000313" key="5">
    <source>
        <dbReference type="Proteomes" id="UP000479226"/>
    </source>
</evidence>
<evidence type="ECO:0000256" key="1">
    <source>
        <dbReference type="ARBA" id="ARBA00022679"/>
    </source>
</evidence>
<dbReference type="SUPFAM" id="SSF55729">
    <property type="entry name" value="Acyl-CoA N-acyltransferases (Nat)"/>
    <property type="match status" value="1"/>
</dbReference>
<accession>A0ABX0D8T1</accession>
<feature type="domain" description="N-acetyltransferase" evidence="3">
    <location>
        <begin position="12"/>
        <end position="149"/>
    </location>
</feature>
<evidence type="ECO:0000259" key="3">
    <source>
        <dbReference type="PROSITE" id="PS51186"/>
    </source>
</evidence>
<name>A0ABX0D8T1_9MICC</name>
<dbReference type="Pfam" id="PF00583">
    <property type="entry name" value="Acetyltransf_1"/>
    <property type="match status" value="1"/>
</dbReference>
<keyword evidence="5" id="KW-1185">Reference proteome</keyword>
<evidence type="ECO:0000313" key="4">
    <source>
        <dbReference type="EMBL" id="NGN83056.1"/>
    </source>
</evidence>